<dbReference type="OrthoDB" id="6139781at2759"/>
<sequence>MPAGVSWSRYLSFLAAATVTMFAGAQTVHIYYKPLSDLDKYIEEEMKRRHK</sequence>
<dbReference type="FunCoup" id="A0A139WKM9">
    <property type="interactions" value="7"/>
</dbReference>
<keyword evidence="2" id="KW-0812">Transmembrane</keyword>
<reference evidence="8 9" key="2">
    <citation type="journal article" date="2010" name="Nucleic Acids Res.">
        <title>BeetleBase in 2010: revisions to provide comprehensive genomic information for Tribolium castaneum.</title>
        <authorList>
            <person name="Kim H.S."/>
            <person name="Murphy T."/>
            <person name="Xia J."/>
            <person name="Caragea D."/>
            <person name="Park Y."/>
            <person name="Beeman R.W."/>
            <person name="Lorenzen M.D."/>
            <person name="Butcher S."/>
            <person name="Manak J.R."/>
            <person name="Brown S.J."/>
        </authorList>
    </citation>
    <scope>GENOME REANNOTATION</scope>
    <source>
        <strain evidence="8 9">Georgia GA2</strain>
    </source>
</reference>
<evidence type="ECO:0000256" key="6">
    <source>
        <dbReference type="ARBA" id="ARBA00023136"/>
    </source>
</evidence>
<proteinExistence type="inferred from homology"/>
<keyword evidence="5" id="KW-0496">Mitochondrion</keyword>
<dbReference type="Pfam" id="PF14990">
    <property type="entry name" value="DUF4516"/>
    <property type="match status" value="1"/>
</dbReference>
<evidence type="ECO:0000256" key="7">
    <source>
        <dbReference type="ARBA" id="ARBA00044944"/>
    </source>
</evidence>
<dbReference type="InterPro" id="IPR027858">
    <property type="entry name" value="BRAWNIN"/>
</dbReference>
<keyword evidence="4" id="KW-1133">Transmembrane helix</keyword>
<evidence type="ECO:0000256" key="5">
    <source>
        <dbReference type="ARBA" id="ARBA00023128"/>
    </source>
</evidence>
<evidence type="ECO:0000313" key="8">
    <source>
        <dbReference type="EMBL" id="KYB28453.1"/>
    </source>
</evidence>
<dbReference type="OMA" id="YMKFLGC"/>
<evidence type="ECO:0000313" key="9">
    <source>
        <dbReference type="Proteomes" id="UP000007266"/>
    </source>
</evidence>
<dbReference type="AlphaFoldDB" id="A0A139WKM9"/>
<dbReference type="PANTHER" id="PTHR28492:SF1">
    <property type="entry name" value="UBIQUINOL-CYTOCHROME-C REDUCTASE COMPLEX ASSEMBLY FACTOR 6"/>
    <property type="match status" value="1"/>
</dbReference>
<dbReference type="Proteomes" id="UP000007266">
    <property type="component" value="Linkage group 3"/>
</dbReference>
<dbReference type="GO" id="GO:0034551">
    <property type="term" value="P:mitochondrial respiratory chain complex III assembly"/>
    <property type="evidence" value="ECO:0007669"/>
    <property type="project" value="InterPro"/>
</dbReference>
<comment type="similarity">
    <text evidence="7">Belongs to the UQCC6 family.</text>
</comment>
<dbReference type="EMBL" id="KQ971326">
    <property type="protein sequence ID" value="KYB28453.1"/>
    <property type="molecule type" value="Genomic_DNA"/>
</dbReference>
<evidence type="ECO:0000256" key="2">
    <source>
        <dbReference type="ARBA" id="ARBA00022692"/>
    </source>
</evidence>
<keyword evidence="6" id="KW-0472">Membrane</keyword>
<dbReference type="PANTHER" id="PTHR28492">
    <property type="entry name" value="HYPOTHETICAL PROTEIN LOC691921"/>
    <property type="match status" value="1"/>
</dbReference>
<protein>
    <submittedName>
        <fullName evidence="8">Uncharacterized protein</fullName>
    </submittedName>
</protein>
<gene>
    <name evidence="8" type="primary">AUGUSTUS-3.0.2_32555</name>
    <name evidence="8" type="ORF">TcasGA2_TC032555</name>
</gene>
<accession>A0A139WKM9</accession>
<dbReference type="InParanoid" id="A0A139WKM9"/>
<keyword evidence="3" id="KW-0999">Mitochondrion inner membrane</keyword>
<keyword evidence="9" id="KW-1185">Reference proteome</keyword>
<evidence type="ECO:0000256" key="3">
    <source>
        <dbReference type="ARBA" id="ARBA00022792"/>
    </source>
</evidence>
<organism evidence="8 9">
    <name type="scientific">Tribolium castaneum</name>
    <name type="common">Red flour beetle</name>
    <dbReference type="NCBI Taxonomy" id="7070"/>
    <lineage>
        <taxon>Eukaryota</taxon>
        <taxon>Metazoa</taxon>
        <taxon>Ecdysozoa</taxon>
        <taxon>Arthropoda</taxon>
        <taxon>Hexapoda</taxon>
        <taxon>Insecta</taxon>
        <taxon>Pterygota</taxon>
        <taxon>Neoptera</taxon>
        <taxon>Endopterygota</taxon>
        <taxon>Coleoptera</taxon>
        <taxon>Polyphaga</taxon>
        <taxon>Cucujiformia</taxon>
        <taxon>Tenebrionidae</taxon>
        <taxon>Tenebrionidae incertae sedis</taxon>
        <taxon>Tribolium</taxon>
    </lineage>
</organism>
<dbReference type="KEGG" id="tca:107397594"/>
<name>A0A139WKM9_TRICA</name>
<evidence type="ECO:0000256" key="1">
    <source>
        <dbReference type="ARBA" id="ARBA00004434"/>
    </source>
</evidence>
<comment type="subcellular location">
    <subcellularLocation>
        <location evidence="1">Mitochondrion inner membrane</location>
        <topology evidence="1">Single-pass membrane protein</topology>
    </subcellularLocation>
</comment>
<dbReference type="GO" id="GO:0005743">
    <property type="term" value="C:mitochondrial inner membrane"/>
    <property type="evidence" value="ECO:0007669"/>
    <property type="project" value="UniProtKB-SubCell"/>
</dbReference>
<reference evidence="8 9" key="1">
    <citation type="journal article" date="2008" name="Nature">
        <title>The genome of the model beetle and pest Tribolium castaneum.</title>
        <authorList>
            <consortium name="Tribolium Genome Sequencing Consortium"/>
            <person name="Richards S."/>
            <person name="Gibbs R.A."/>
            <person name="Weinstock G.M."/>
            <person name="Brown S.J."/>
            <person name="Denell R."/>
            <person name="Beeman R.W."/>
            <person name="Gibbs R."/>
            <person name="Beeman R.W."/>
            <person name="Brown S.J."/>
            <person name="Bucher G."/>
            <person name="Friedrich M."/>
            <person name="Grimmelikhuijzen C.J."/>
            <person name="Klingler M."/>
            <person name="Lorenzen M."/>
            <person name="Richards S."/>
            <person name="Roth S."/>
            <person name="Schroder R."/>
            <person name="Tautz D."/>
            <person name="Zdobnov E.M."/>
            <person name="Muzny D."/>
            <person name="Gibbs R.A."/>
            <person name="Weinstock G.M."/>
            <person name="Attaway T."/>
            <person name="Bell S."/>
            <person name="Buhay C.J."/>
            <person name="Chandrabose M.N."/>
            <person name="Chavez D."/>
            <person name="Clerk-Blankenburg K.P."/>
            <person name="Cree A."/>
            <person name="Dao M."/>
            <person name="Davis C."/>
            <person name="Chacko J."/>
            <person name="Dinh H."/>
            <person name="Dugan-Rocha S."/>
            <person name="Fowler G."/>
            <person name="Garner T.T."/>
            <person name="Garnes J."/>
            <person name="Gnirke A."/>
            <person name="Hawes A."/>
            <person name="Hernandez J."/>
            <person name="Hines S."/>
            <person name="Holder M."/>
            <person name="Hume J."/>
            <person name="Jhangiani S.N."/>
            <person name="Joshi V."/>
            <person name="Khan Z.M."/>
            <person name="Jackson L."/>
            <person name="Kovar C."/>
            <person name="Kowis A."/>
            <person name="Lee S."/>
            <person name="Lewis L.R."/>
            <person name="Margolis J."/>
            <person name="Morgan M."/>
            <person name="Nazareth L.V."/>
            <person name="Nguyen N."/>
            <person name="Okwuonu G."/>
            <person name="Parker D."/>
            <person name="Richards S."/>
            <person name="Ruiz S.J."/>
            <person name="Santibanez J."/>
            <person name="Savard J."/>
            <person name="Scherer S.E."/>
            <person name="Schneider B."/>
            <person name="Sodergren E."/>
            <person name="Tautz D."/>
            <person name="Vattahil S."/>
            <person name="Villasana D."/>
            <person name="White C.S."/>
            <person name="Wright R."/>
            <person name="Park Y."/>
            <person name="Beeman R.W."/>
            <person name="Lord J."/>
            <person name="Oppert B."/>
            <person name="Lorenzen M."/>
            <person name="Brown S."/>
            <person name="Wang L."/>
            <person name="Savard J."/>
            <person name="Tautz D."/>
            <person name="Richards S."/>
            <person name="Weinstock G."/>
            <person name="Gibbs R.A."/>
            <person name="Liu Y."/>
            <person name="Worley K."/>
            <person name="Weinstock G."/>
            <person name="Elsik C.G."/>
            <person name="Reese J.T."/>
            <person name="Elhaik E."/>
            <person name="Landan G."/>
            <person name="Graur D."/>
            <person name="Arensburger P."/>
            <person name="Atkinson P."/>
            <person name="Beeman R.W."/>
            <person name="Beidler J."/>
            <person name="Brown S.J."/>
            <person name="Demuth J.P."/>
            <person name="Drury D.W."/>
            <person name="Du Y.Z."/>
            <person name="Fujiwara H."/>
            <person name="Lorenzen M."/>
            <person name="Maselli V."/>
            <person name="Osanai M."/>
            <person name="Park Y."/>
            <person name="Robertson H.M."/>
            <person name="Tu Z."/>
            <person name="Wang J.J."/>
            <person name="Wang S."/>
            <person name="Richards S."/>
            <person name="Song H."/>
            <person name="Zhang L."/>
            <person name="Sodergren E."/>
            <person name="Werner D."/>
            <person name="Stanke M."/>
            <person name="Morgenstern B."/>
            <person name="Solovyev V."/>
            <person name="Kosarev P."/>
            <person name="Brown G."/>
            <person name="Chen H.C."/>
            <person name="Ermolaeva O."/>
            <person name="Hlavina W."/>
            <person name="Kapustin Y."/>
            <person name="Kiryutin B."/>
            <person name="Kitts P."/>
            <person name="Maglott D."/>
            <person name="Pruitt K."/>
            <person name="Sapojnikov V."/>
            <person name="Souvorov A."/>
            <person name="Mackey A.J."/>
            <person name="Waterhouse R.M."/>
            <person name="Wyder S."/>
            <person name="Zdobnov E.M."/>
            <person name="Zdobnov E.M."/>
            <person name="Wyder S."/>
            <person name="Kriventseva E.V."/>
            <person name="Kadowaki T."/>
            <person name="Bork P."/>
            <person name="Aranda M."/>
            <person name="Bao R."/>
            <person name="Beermann A."/>
            <person name="Berns N."/>
            <person name="Bolognesi R."/>
            <person name="Bonneton F."/>
            <person name="Bopp D."/>
            <person name="Brown S.J."/>
            <person name="Bucher G."/>
            <person name="Butts T."/>
            <person name="Chaumot A."/>
            <person name="Denell R.E."/>
            <person name="Ferrier D.E."/>
            <person name="Friedrich M."/>
            <person name="Gordon C.M."/>
            <person name="Jindra M."/>
            <person name="Klingler M."/>
            <person name="Lan Q."/>
            <person name="Lattorff H.M."/>
            <person name="Laudet V."/>
            <person name="von Levetsow C."/>
            <person name="Liu Z."/>
            <person name="Lutz R."/>
            <person name="Lynch J.A."/>
            <person name="da Fonseca R.N."/>
            <person name="Posnien N."/>
            <person name="Reuter R."/>
            <person name="Roth S."/>
            <person name="Savard J."/>
            <person name="Schinko J.B."/>
            <person name="Schmitt C."/>
            <person name="Schoppmeier M."/>
            <person name="Schroder R."/>
            <person name="Shippy T.D."/>
            <person name="Simonnet F."/>
            <person name="Marques-Souza H."/>
            <person name="Tautz D."/>
            <person name="Tomoyasu Y."/>
            <person name="Trauner J."/>
            <person name="Van der Zee M."/>
            <person name="Vervoort M."/>
            <person name="Wittkopp N."/>
            <person name="Wimmer E.A."/>
            <person name="Yang X."/>
            <person name="Jones A.K."/>
            <person name="Sattelle D.B."/>
            <person name="Ebert P.R."/>
            <person name="Nelson D."/>
            <person name="Scott J.G."/>
            <person name="Beeman R.W."/>
            <person name="Muthukrishnan S."/>
            <person name="Kramer K.J."/>
            <person name="Arakane Y."/>
            <person name="Beeman R.W."/>
            <person name="Zhu Q."/>
            <person name="Hogenkamp D."/>
            <person name="Dixit R."/>
            <person name="Oppert B."/>
            <person name="Jiang H."/>
            <person name="Zou Z."/>
            <person name="Marshall J."/>
            <person name="Elpidina E."/>
            <person name="Vinokurov K."/>
            <person name="Oppert C."/>
            <person name="Zou Z."/>
            <person name="Evans J."/>
            <person name="Lu Z."/>
            <person name="Zhao P."/>
            <person name="Sumathipala N."/>
            <person name="Altincicek B."/>
            <person name="Vilcinskas A."/>
            <person name="Williams M."/>
            <person name="Hultmark D."/>
            <person name="Hetru C."/>
            <person name="Jiang H."/>
            <person name="Grimmelikhuijzen C.J."/>
            <person name="Hauser F."/>
            <person name="Cazzamali G."/>
            <person name="Williamson M."/>
            <person name="Park Y."/>
            <person name="Li B."/>
            <person name="Tanaka Y."/>
            <person name="Predel R."/>
            <person name="Neupert S."/>
            <person name="Schachtner J."/>
            <person name="Verleyen P."/>
            <person name="Raible F."/>
            <person name="Bork P."/>
            <person name="Friedrich M."/>
            <person name="Walden K.K."/>
            <person name="Robertson H.M."/>
            <person name="Angeli S."/>
            <person name="Foret S."/>
            <person name="Bucher G."/>
            <person name="Schuetz S."/>
            <person name="Maleszka R."/>
            <person name="Wimmer E.A."/>
            <person name="Beeman R.W."/>
            <person name="Lorenzen M."/>
            <person name="Tomoyasu Y."/>
            <person name="Miller S.C."/>
            <person name="Grossmann D."/>
            <person name="Bucher G."/>
        </authorList>
    </citation>
    <scope>NUCLEOTIDE SEQUENCE [LARGE SCALE GENOMIC DNA]</scope>
    <source>
        <strain evidence="8 9">Georgia GA2</strain>
    </source>
</reference>
<evidence type="ECO:0000256" key="4">
    <source>
        <dbReference type="ARBA" id="ARBA00022989"/>
    </source>
</evidence>